<comment type="caution">
    <text evidence="1">The sequence shown here is derived from an EMBL/GenBank/DDBJ whole genome shotgun (WGS) entry which is preliminary data.</text>
</comment>
<name>A0AA38C903_TAXCH</name>
<gene>
    <name evidence="1" type="ORF">KI387_038216</name>
</gene>
<sequence length="58" mass="6848">MQYPEGVIVGQEWDSHIFQCKINDYNHRTSDNKKELDALLSMKKNKRTTEDMPVYDDA</sequence>
<accession>A0AA38C903</accession>
<proteinExistence type="predicted"/>
<dbReference type="EMBL" id="JAHRHJ020000011">
    <property type="protein sequence ID" value="KAH9294628.1"/>
    <property type="molecule type" value="Genomic_DNA"/>
</dbReference>
<organism evidence="1 2">
    <name type="scientific">Taxus chinensis</name>
    <name type="common">Chinese yew</name>
    <name type="synonym">Taxus wallichiana var. chinensis</name>
    <dbReference type="NCBI Taxonomy" id="29808"/>
    <lineage>
        <taxon>Eukaryota</taxon>
        <taxon>Viridiplantae</taxon>
        <taxon>Streptophyta</taxon>
        <taxon>Embryophyta</taxon>
        <taxon>Tracheophyta</taxon>
        <taxon>Spermatophyta</taxon>
        <taxon>Pinopsida</taxon>
        <taxon>Pinidae</taxon>
        <taxon>Conifers II</taxon>
        <taxon>Cupressales</taxon>
        <taxon>Taxaceae</taxon>
        <taxon>Taxus</taxon>
    </lineage>
</organism>
<keyword evidence="2" id="KW-1185">Reference proteome</keyword>
<reference evidence="1 2" key="1">
    <citation type="journal article" date="2021" name="Nat. Plants">
        <title>The Taxus genome provides insights into paclitaxel biosynthesis.</title>
        <authorList>
            <person name="Xiong X."/>
            <person name="Gou J."/>
            <person name="Liao Q."/>
            <person name="Li Y."/>
            <person name="Zhou Q."/>
            <person name="Bi G."/>
            <person name="Li C."/>
            <person name="Du R."/>
            <person name="Wang X."/>
            <person name="Sun T."/>
            <person name="Guo L."/>
            <person name="Liang H."/>
            <person name="Lu P."/>
            <person name="Wu Y."/>
            <person name="Zhang Z."/>
            <person name="Ro D.K."/>
            <person name="Shang Y."/>
            <person name="Huang S."/>
            <person name="Yan J."/>
        </authorList>
    </citation>
    <scope>NUCLEOTIDE SEQUENCE [LARGE SCALE GENOMIC DNA]</scope>
    <source>
        <strain evidence="1">Ta-2019</strain>
    </source>
</reference>
<evidence type="ECO:0000313" key="1">
    <source>
        <dbReference type="EMBL" id="KAH9294628.1"/>
    </source>
</evidence>
<feature type="non-terminal residue" evidence="1">
    <location>
        <position position="58"/>
    </location>
</feature>
<evidence type="ECO:0000313" key="2">
    <source>
        <dbReference type="Proteomes" id="UP000824469"/>
    </source>
</evidence>
<protein>
    <submittedName>
        <fullName evidence="1">Uncharacterized protein</fullName>
    </submittedName>
</protein>
<dbReference type="AlphaFoldDB" id="A0AA38C903"/>
<dbReference type="Proteomes" id="UP000824469">
    <property type="component" value="Unassembled WGS sequence"/>
</dbReference>